<proteinExistence type="predicted"/>
<sequence>MLLDGKKHVIGINAAPVIGNADIGLAAVVDLDRYGACARVNRVFREFLDNGHRAGDHFARSNSARDRRIQYLNPVHRATPPQRY</sequence>
<protein>
    <submittedName>
        <fullName evidence="1">Uncharacterized protein</fullName>
    </submittedName>
</protein>
<accession>A0A645GBJ0</accession>
<comment type="caution">
    <text evidence="1">The sequence shown here is derived from an EMBL/GenBank/DDBJ whole genome shotgun (WGS) entry which is preliminary data.</text>
</comment>
<reference evidence="1" key="1">
    <citation type="submission" date="2019-08" db="EMBL/GenBank/DDBJ databases">
        <authorList>
            <person name="Kucharzyk K."/>
            <person name="Murdoch R.W."/>
            <person name="Higgins S."/>
            <person name="Loffler F."/>
        </authorList>
    </citation>
    <scope>NUCLEOTIDE SEQUENCE</scope>
</reference>
<gene>
    <name evidence="1" type="ORF">SDC9_171398</name>
</gene>
<organism evidence="1">
    <name type="scientific">bioreactor metagenome</name>
    <dbReference type="NCBI Taxonomy" id="1076179"/>
    <lineage>
        <taxon>unclassified sequences</taxon>
        <taxon>metagenomes</taxon>
        <taxon>ecological metagenomes</taxon>
    </lineage>
</organism>
<evidence type="ECO:0000313" key="1">
    <source>
        <dbReference type="EMBL" id="MPN24005.1"/>
    </source>
</evidence>
<dbReference type="EMBL" id="VSSQ01072685">
    <property type="protein sequence ID" value="MPN24005.1"/>
    <property type="molecule type" value="Genomic_DNA"/>
</dbReference>
<dbReference type="AlphaFoldDB" id="A0A645GBJ0"/>
<name>A0A645GBJ0_9ZZZZ</name>